<keyword evidence="2" id="KW-1185">Reference proteome</keyword>
<dbReference type="SUPFAM" id="SSF50969">
    <property type="entry name" value="YVTN repeat-like/Quinoprotein amine dehydrogenase"/>
    <property type="match status" value="1"/>
</dbReference>
<proteinExistence type="predicted"/>
<sequence length="386" mass="38823">MPLPTRARAAAALAGCALLAGCSSGPEAPAADASPTPHGFVEGAEETAEAQWRLVVAEAATGEVRLLDPVTEEAVAIGSVPGAAAATTDGRFVYVSGDAGTTVVDSGVWTVDHGDHVHYYRAEPRSVGEIDGTGYTAVGDPAVTVLNAADGALPLDRASLESGAIEPAATVGAQVVLPYDQRLLAVGDGAVRVLGRDGTEEAEFAETCADPHAPAVTRRGAVIACADGALLVSGEGGLTAEKIPYPAGGGVDGGFHHRAGAAVLAATGDDGGVLVLDVKGRKWTALDVADPVAVVATGEDTPVLVLTGDGALSSFDPATGAPLARTEPIVALGGGAAPAIQVDTARAYVSDPNGGAVHEIDYRDDLRLARTFDLGFRPDLMVETGW</sequence>
<dbReference type="InterPro" id="IPR015943">
    <property type="entry name" value="WD40/YVTN_repeat-like_dom_sf"/>
</dbReference>
<dbReference type="PROSITE" id="PS51257">
    <property type="entry name" value="PROKAR_LIPOPROTEIN"/>
    <property type="match status" value="1"/>
</dbReference>
<dbReference type="Gene3D" id="2.130.10.10">
    <property type="entry name" value="YVTN repeat-like/Quinoprotein amine dehydrogenase"/>
    <property type="match status" value="1"/>
</dbReference>
<evidence type="ECO:0000313" key="2">
    <source>
        <dbReference type="Proteomes" id="UP001499851"/>
    </source>
</evidence>
<accession>A0ABP4RS81</accession>
<evidence type="ECO:0000313" key="1">
    <source>
        <dbReference type="EMBL" id="GAA1659440.1"/>
    </source>
</evidence>
<comment type="caution">
    <text evidence="1">The sequence shown here is derived from an EMBL/GenBank/DDBJ whole genome shotgun (WGS) entry which is preliminary data.</text>
</comment>
<reference evidence="2" key="1">
    <citation type="journal article" date="2019" name="Int. J. Syst. Evol. Microbiol.">
        <title>The Global Catalogue of Microorganisms (GCM) 10K type strain sequencing project: providing services to taxonomists for standard genome sequencing and annotation.</title>
        <authorList>
            <consortium name="The Broad Institute Genomics Platform"/>
            <consortium name="The Broad Institute Genome Sequencing Center for Infectious Disease"/>
            <person name="Wu L."/>
            <person name="Ma J."/>
        </authorList>
    </citation>
    <scope>NUCLEOTIDE SEQUENCE [LARGE SCALE GENOMIC DNA]</scope>
    <source>
        <strain evidence="2">JCM 16001</strain>
    </source>
</reference>
<gene>
    <name evidence="1" type="ORF">GCM10009830_00500</name>
</gene>
<dbReference type="EMBL" id="BAAAQF010000001">
    <property type="protein sequence ID" value="GAA1659440.1"/>
    <property type="molecule type" value="Genomic_DNA"/>
</dbReference>
<protein>
    <submittedName>
        <fullName evidence="1">Lipoprotein</fullName>
    </submittedName>
</protein>
<dbReference type="RefSeq" id="WP_344480237.1">
    <property type="nucleotide sequence ID" value="NZ_BAAAQF010000001.1"/>
</dbReference>
<dbReference type="InterPro" id="IPR011044">
    <property type="entry name" value="Quino_amine_DH_bsu"/>
</dbReference>
<keyword evidence="1" id="KW-0449">Lipoprotein</keyword>
<dbReference type="Proteomes" id="UP001499851">
    <property type="component" value="Unassembled WGS sequence"/>
</dbReference>
<organism evidence="1 2">
    <name type="scientific">Glycomyces endophyticus</name>
    <dbReference type="NCBI Taxonomy" id="480996"/>
    <lineage>
        <taxon>Bacteria</taxon>
        <taxon>Bacillati</taxon>
        <taxon>Actinomycetota</taxon>
        <taxon>Actinomycetes</taxon>
        <taxon>Glycomycetales</taxon>
        <taxon>Glycomycetaceae</taxon>
        <taxon>Glycomyces</taxon>
    </lineage>
</organism>
<name>A0ABP4RS81_9ACTN</name>